<accession>A0ABU4FB60</accession>
<evidence type="ECO:0000256" key="1">
    <source>
        <dbReference type="SAM" id="MobiDB-lite"/>
    </source>
</evidence>
<feature type="compositionally biased region" description="Low complexity" evidence="1">
    <location>
        <begin position="177"/>
        <end position="191"/>
    </location>
</feature>
<dbReference type="RefSeq" id="WP_317772004.1">
    <property type="nucleotide sequence ID" value="NZ_JAWMAJ010000053.1"/>
</dbReference>
<evidence type="ECO:0000259" key="2">
    <source>
        <dbReference type="Pfam" id="PF14016"/>
    </source>
</evidence>
<dbReference type="EMBL" id="JAWMAJ010000053">
    <property type="protein sequence ID" value="MDV7217829.1"/>
    <property type="molecule type" value="Genomic_DNA"/>
</dbReference>
<keyword evidence="4" id="KW-1185">Reference proteome</keyword>
<protein>
    <submittedName>
        <fullName evidence="3">DUF4232 domain-containing protein</fullName>
    </submittedName>
</protein>
<comment type="caution">
    <text evidence="3">The sequence shown here is derived from an EMBL/GenBank/DDBJ whole genome shotgun (WGS) entry which is preliminary data.</text>
</comment>
<proteinExistence type="predicted"/>
<feature type="region of interest" description="Disordered" evidence="1">
    <location>
        <begin position="177"/>
        <end position="198"/>
    </location>
</feature>
<gene>
    <name evidence="3" type="ORF">R5A26_17895</name>
</gene>
<evidence type="ECO:0000313" key="4">
    <source>
        <dbReference type="Proteomes" id="UP001187346"/>
    </source>
</evidence>
<dbReference type="Proteomes" id="UP001187346">
    <property type="component" value="Unassembled WGS sequence"/>
</dbReference>
<dbReference type="Pfam" id="PF14016">
    <property type="entry name" value="DUF4232"/>
    <property type="match status" value="1"/>
</dbReference>
<reference evidence="3 4" key="1">
    <citation type="submission" date="2023-10" db="EMBL/GenBank/DDBJ databases">
        <title>Characterization of rhizosphere-enriched actinobacteria from wheat plants lab-grown on chernevaya soil.</title>
        <authorList>
            <person name="Tikhonova E.N."/>
            <person name="Konopkin A."/>
            <person name="Kravchenko I.K."/>
        </authorList>
    </citation>
    <scope>NUCLEOTIDE SEQUENCE [LARGE SCALE GENOMIC DNA]</scope>
    <source>
        <strain evidence="3 4">RR29</strain>
    </source>
</reference>
<name>A0ABU4FB60_9ACTN</name>
<feature type="domain" description="DUF4232" evidence="2">
    <location>
        <begin position="41"/>
        <end position="180"/>
    </location>
</feature>
<organism evidence="3 4">
    <name type="scientific">Streptomyces prunicolor</name>
    <dbReference type="NCBI Taxonomy" id="67348"/>
    <lineage>
        <taxon>Bacteria</taxon>
        <taxon>Bacillati</taxon>
        <taxon>Actinomycetota</taxon>
        <taxon>Actinomycetes</taxon>
        <taxon>Kitasatosporales</taxon>
        <taxon>Streptomycetaceae</taxon>
        <taxon>Streptomyces</taxon>
    </lineage>
</organism>
<evidence type="ECO:0000313" key="3">
    <source>
        <dbReference type="EMBL" id="MDV7217829.1"/>
    </source>
</evidence>
<dbReference type="InterPro" id="IPR025326">
    <property type="entry name" value="DUF4232"/>
</dbReference>
<sequence length="198" mass="20340">MYDTVLVTVVGLLVGAAIWTVADVAYDDPAAGLSKPAGPVCPREGIRVTAGPVNPAMGLRAMTLTLENCGTRAYRVEDYPEVRLLDRDQQHVTGVSVIHGSGGIATVTGFDDPPDAVTLAPGERAFAGLLWRNTATGFGAADYMPYLTVAVRTGTLPVLLSPDGGLDLGTTGRLGVGPWRASASSTSTNTTGPGGGTR</sequence>